<dbReference type="KEGG" id="oac:Oscil6304_1699"/>
<dbReference type="InterPro" id="IPR001173">
    <property type="entry name" value="Glyco_trans_2-like"/>
</dbReference>
<dbReference type="eggNOG" id="COG1215">
    <property type="taxonomic scope" value="Bacteria"/>
</dbReference>
<feature type="transmembrane region" description="Helical" evidence="4">
    <location>
        <begin position="283"/>
        <end position="303"/>
    </location>
</feature>
<dbReference type="STRING" id="56110.Oscil6304_1699"/>
<accession>K9TG82</accession>
<organism evidence="6 7">
    <name type="scientific">Oscillatoria acuminata PCC 6304</name>
    <dbReference type="NCBI Taxonomy" id="56110"/>
    <lineage>
        <taxon>Bacteria</taxon>
        <taxon>Bacillati</taxon>
        <taxon>Cyanobacteriota</taxon>
        <taxon>Cyanophyceae</taxon>
        <taxon>Oscillatoriophycideae</taxon>
        <taxon>Oscillatoriales</taxon>
        <taxon>Oscillatoriaceae</taxon>
        <taxon>Oscillatoria</taxon>
    </lineage>
</organism>
<keyword evidence="4" id="KW-1133">Transmembrane helix</keyword>
<keyword evidence="2" id="KW-0328">Glycosyltransferase</keyword>
<evidence type="ECO:0000256" key="2">
    <source>
        <dbReference type="ARBA" id="ARBA00022676"/>
    </source>
</evidence>
<protein>
    <submittedName>
        <fullName evidence="6">Glycosyl transferase</fullName>
    </submittedName>
</protein>
<feature type="transmembrane region" description="Helical" evidence="4">
    <location>
        <begin position="324"/>
        <end position="345"/>
    </location>
</feature>
<feature type="domain" description="Glycosyltransferase 2-like" evidence="5">
    <location>
        <begin position="16"/>
        <end position="140"/>
    </location>
</feature>
<dbReference type="GO" id="GO:0016757">
    <property type="term" value="F:glycosyltransferase activity"/>
    <property type="evidence" value="ECO:0007669"/>
    <property type="project" value="UniProtKB-KW"/>
</dbReference>
<dbReference type="SUPFAM" id="SSF53448">
    <property type="entry name" value="Nucleotide-diphospho-sugar transferases"/>
    <property type="match status" value="1"/>
</dbReference>
<dbReference type="PANTHER" id="PTHR43630">
    <property type="entry name" value="POLY-BETA-1,6-N-ACETYL-D-GLUCOSAMINE SYNTHASE"/>
    <property type="match status" value="1"/>
</dbReference>
<dbReference type="PANTHER" id="PTHR43630:SF1">
    <property type="entry name" value="POLY-BETA-1,6-N-ACETYL-D-GLUCOSAMINE SYNTHASE"/>
    <property type="match status" value="1"/>
</dbReference>
<keyword evidence="7" id="KW-1185">Reference proteome</keyword>
<comment type="similarity">
    <text evidence="1">Belongs to the glycosyltransferase 2 family.</text>
</comment>
<sequence length="362" mass="41229">MLEQPQLLKTINPTVSIAIPAYNEAPYIESVIIGFLNQQYPGLVQILIADGGSTDGTQDIVNKIAAQNPIVKLLYNPLKIQSHALNIMLKEAKGDVFLRADAHCEYPSDYIEKCVEALVTSEALNVGGSQRYVAKTAFQAGVALASRSFLNGGAKYRNPEYNGYADTVYLGCFWKQPLLEFYKNGEVFDTTQITNQDAELNLKLLEINEKSIYVSSDIKCWYYPRTNWIHLYKQYFKYGRGRFLTATKHPEKAPLRSKIPFIFVLFCFLSLTLDLVIFQGNLYSIPILSFLGIIPFLETIKLLKKFNNHFEQEFWRGELENKPSILSCGYFCFIALITMPLSYGLGHGYQLIKNKVFRIKGW</sequence>
<dbReference type="RefSeq" id="WP_015148037.1">
    <property type="nucleotide sequence ID" value="NC_019693.1"/>
</dbReference>
<dbReference type="InParanoid" id="K9TG82"/>
<evidence type="ECO:0000256" key="1">
    <source>
        <dbReference type="ARBA" id="ARBA00006739"/>
    </source>
</evidence>
<name>K9TG82_9CYAN</name>
<evidence type="ECO:0000313" key="7">
    <source>
        <dbReference type="Proteomes" id="UP000010367"/>
    </source>
</evidence>
<dbReference type="EMBL" id="CP003607">
    <property type="protein sequence ID" value="AFY81393.1"/>
    <property type="molecule type" value="Genomic_DNA"/>
</dbReference>
<gene>
    <name evidence="6" type="ORF">Oscil6304_1699</name>
</gene>
<dbReference type="InterPro" id="IPR029044">
    <property type="entry name" value="Nucleotide-diphossugar_trans"/>
</dbReference>
<reference evidence="6 7" key="1">
    <citation type="submission" date="2012-06" db="EMBL/GenBank/DDBJ databases">
        <title>Finished chromosome of genome of Oscillatoria acuminata PCC 6304.</title>
        <authorList>
            <consortium name="US DOE Joint Genome Institute"/>
            <person name="Gugger M."/>
            <person name="Coursin T."/>
            <person name="Rippka R."/>
            <person name="Tandeau De Marsac N."/>
            <person name="Huntemann M."/>
            <person name="Wei C.-L."/>
            <person name="Han J."/>
            <person name="Detter J.C."/>
            <person name="Han C."/>
            <person name="Tapia R."/>
            <person name="Davenport K."/>
            <person name="Daligault H."/>
            <person name="Erkkila T."/>
            <person name="Gu W."/>
            <person name="Munk A.C.C."/>
            <person name="Teshima H."/>
            <person name="Xu Y."/>
            <person name="Chain P."/>
            <person name="Chen A."/>
            <person name="Krypides N."/>
            <person name="Mavromatis K."/>
            <person name="Markowitz V."/>
            <person name="Szeto E."/>
            <person name="Ivanova N."/>
            <person name="Mikhailova N."/>
            <person name="Ovchinnikova G."/>
            <person name="Pagani I."/>
            <person name="Pati A."/>
            <person name="Goodwin L."/>
            <person name="Peters L."/>
            <person name="Pitluck S."/>
            <person name="Woyke T."/>
            <person name="Kerfeld C."/>
        </authorList>
    </citation>
    <scope>NUCLEOTIDE SEQUENCE [LARGE SCALE GENOMIC DNA]</scope>
    <source>
        <strain evidence="6 7">PCC 6304</strain>
    </source>
</reference>
<keyword evidence="3 6" id="KW-0808">Transferase</keyword>
<keyword evidence="4" id="KW-0812">Transmembrane</keyword>
<dbReference type="CDD" id="cd02525">
    <property type="entry name" value="Succinoglycan_BP_ExoA"/>
    <property type="match status" value="1"/>
</dbReference>
<proteinExistence type="inferred from homology"/>
<evidence type="ECO:0000256" key="3">
    <source>
        <dbReference type="ARBA" id="ARBA00022679"/>
    </source>
</evidence>
<evidence type="ECO:0000256" key="4">
    <source>
        <dbReference type="SAM" id="Phobius"/>
    </source>
</evidence>
<evidence type="ECO:0000259" key="5">
    <source>
        <dbReference type="Pfam" id="PF00535"/>
    </source>
</evidence>
<dbReference type="OrthoDB" id="396512at2"/>
<dbReference type="Proteomes" id="UP000010367">
    <property type="component" value="Chromosome"/>
</dbReference>
<evidence type="ECO:0000313" key="6">
    <source>
        <dbReference type="EMBL" id="AFY81393.1"/>
    </source>
</evidence>
<dbReference type="Gene3D" id="3.90.550.10">
    <property type="entry name" value="Spore Coat Polysaccharide Biosynthesis Protein SpsA, Chain A"/>
    <property type="match status" value="1"/>
</dbReference>
<dbReference type="HOGENOM" id="CLU_025996_19_0_3"/>
<dbReference type="AlphaFoldDB" id="K9TG82"/>
<dbReference type="Pfam" id="PF00535">
    <property type="entry name" value="Glycos_transf_2"/>
    <property type="match status" value="1"/>
</dbReference>
<keyword evidence="4" id="KW-0472">Membrane</keyword>